<dbReference type="EMBL" id="LAZR01001048">
    <property type="protein sequence ID" value="KKN51796.1"/>
    <property type="molecule type" value="Genomic_DNA"/>
</dbReference>
<proteinExistence type="predicted"/>
<accession>A0A0F9TRT2</accession>
<organism evidence="2">
    <name type="scientific">marine sediment metagenome</name>
    <dbReference type="NCBI Taxonomy" id="412755"/>
    <lineage>
        <taxon>unclassified sequences</taxon>
        <taxon>metagenomes</taxon>
        <taxon>ecological metagenomes</taxon>
    </lineage>
</organism>
<evidence type="ECO:0000256" key="1">
    <source>
        <dbReference type="SAM" id="MobiDB-lite"/>
    </source>
</evidence>
<sequence length="314" mass="36223">MVISMPIDFEALKRKNGKNAKPKIIKPLIRKEKRNVSTEKEHRKRIIKKLVGDDNMTNQKKRPRKKSGLEKAYNTKQDYDSLFGANNTEVPREAPNEAEKLLEMVKNMPNNQGGNNGGNNNILSQMKDIAYLRDFFNPKQQGDNTSMLGIINDNNISARQQQDKHMELMMQKSDDRMMFMMQQLNQSKGQPQENPRDNMRADLKFFREISGDKHQRTKDELEYSLKEKELSLKERSREDILNREERQIIRDDKKSQSILDIGGVVLNKVMGDGVGALINDVMSAGKGEGYKHKKKRRGRASAEEEMDLTLLDDL</sequence>
<evidence type="ECO:0000313" key="2">
    <source>
        <dbReference type="EMBL" id="KKN51796.1"/>
    </source>
</evidence>
<reference evidence="2" key="1">
    <citation type="journal article" date="2015" name="Nature">
        <title>Complex archaea that bridge the gap between prokaryotes and eukaryotes.</title>
        <authorList>
            <person name="Spang A."/>
            <person name="Saw J.H."/>
            <person name="Jorgensen S.L."/>
            <person name="Zaremba-Niedzwiedzka K."/>
            <person name="Martijn J."/>
            <person name="Lind A.E."/>
            <person name="van Eijk R."/>
            <person name="Schleper C."/>
            <person name="Guy L."/>
            <person name="Ettema T.J."/>
        </authorList>
    </citation>
    <scope>NUCLEOTIDE SEQUENCE</scope>
</reference>
<name>A0A0F9TRT2_9ZZZZ</name>
<feature type="region of interest" description="Disordered" evidence="1">
    <location>
        <begin position="17"/>
        <end position="74"/>
    </location>
</feature>
<comment type="caution">
    <text evidence="2">The sequence shown here is derived from an EMBL/GenBank/DDBJ whole genome shotgun (WGS) entry which is preliminary data.</text>
</comment>
<protein>
    <submittedName>
        <fullName evidence="2">Uncharacterized protein</fullName>
    </submittedName>
</protein>
<dbReference type="AlphaFoldDB" id="A0A0F9TRT2"/>
<gene>
    <name evidence="2" type="ORF">LCGC14_0618960</name>
</gene>